<evidence type="ECO:0000259" key="11">
    <source>
        <dbReference type="PROSITE" id="PS50010"/>
    </source>
</evidence>
<dbReference type="SUPFAM" id="SSF50729">
    <property type="entry name" value="PH domain-like"/>
    <property type="match status" value="1"/>
</dbReference>
<feature type="compositionally biased region" description="Low complexity" evidence="9">
    <location>
        <begin position="683"/>
        <end position="696"/>
    </location>
</feature>
<dbReference type="InterPro" id="IPR011993">
    <property type="entry name" value="PH-like_dom_sf"/>
</dbReference>
<gene>
    <name evidence="13" type="primary">FGD2</name>
    <name evidence="13" type="ORF">TR86975</name>
</gene>
<dbReference type="AlphaFoldDB" id="A0A0X3Q7W8"/>
<sequence>KKLSVTPEITEESQQRIRGILDRVKSADAKSSSVNNKEAKRAANLQHLSDELISTEQRYFETLRILKDVGERLNSEQLENVDVLRTVFKDIPSLYMLHSYMDVAFQNSQTPVDWLLWLEVFTSKGVANYFNIYKSFLSQCYTTSKQLTAIYAKNKEFQELCIPIVRSSRFPDQHIQDIPGMYIGIQSRLTRCDMLIAKLMETTTDAIGKDKCSAALSIIRNILRATEAEVYKNEKTVMALEINEKLEGRCNQVDQLAMFIRSGPVMKVPRRAAGRKYLHRHLFLFSDYLIITDPVSPTGKYVVKSELTVVSMVVEDISSQDDLQIPFGIRVKAIENVVELSFTSDEEKLSWLKTLEDTIEQEQRKRDSFHAATAASVKTSGSPTEKRAAEWVKDEQASMCALCYKTFTVTRRKHHCRACGKIFCDRCSSYRTKVDYLGDSEVRVCEIDFYRLNPHLKPPTAACVDRLTRFSALPPRFAPLQSGYLLWVYRTRSHWTRKKGHLKVEYSTGVLPSTPEQPSDPQIAVHFQNHTTSEQVNLQFSAPQSNRQPSSPFLLNCASQAPFSLASLGDDDFTIPLPAARLTITPQLSRVYAVLQPNSTLCIYAAKEDAKPKHQLPVLGMRLLYLIQLLGPHENEAQAGGMRPSAPPSTTFFTVQHPNLGSLCDSSSILRHTSSVFGDDRASLTSTTSSSSNSTSGEADVHTPGVLFNRLHQHSSDVSTLRNVSTSDSGPNPKYKTTRPPKRLGEAAKSAVTETDSFSALGFSQAPSPTELEISRILCQDTVFQPPTVPSVNGHADRSSSTLQPPCDDVDCAASNTVDNMDTGYVQSHPTPKISDDALAVLTNTRGLLLLPLNNDCIGHYLEAPTETIRNEWIKQIRASVVNLFNQVNASKPDDG</sequence>
<dbReference type="InterPro" id="IPR013083">
    <property type="entry name" value="Znf_RING/FYVE/PHD"/>
</dbReference>
<evidence type="ECO:0000256" key="7">
    <source>
        <dbReference type="ARBA" id="ARBA00023212"/>
    </source>
</evidence>
<dbReference type="GO" id="GO:0046847">
    <property type="term" value="P:filopodium assembly"/>
    <property type="evidence" value="ECO:0007669"/>
    <property type="project" value="TreeGrafter"/>
</dbReference>
<feature type="domain" description="DH" evidence="11">
    <location>
        <begin position="44"/>
        <end position="229"/>
    </location>
</feature>
<evidence type="ECO:0000256" key="2">
    <source>
        <dbReference type="ARBA" id="ARBA00022490"/>
    </source>
</evidence>
<keyword evidence="4" id="KW-0479">Metal-binding</keyword>
<evidence type="ECO:0000256" key="9">
    <source>
        <dbReference type="SAM" id="MobiDB-lite"/>
    </source>
</evidence>
<dbReference type="SUPFAM" id="SSF48065">
    <property type="entry name" value="DBL homology domain (DH-domain)"/>
    <property type="match status" value="1"/>
</dbReference>
<dbReference type="GO" id="GO:0005085">
    <property type="term" value="F:guanyl-nucleotide exchange factor activity"/>
    <property type="evidence" value="ECO:0007669"/>
    <property type="project" value="UniProtKB-KW"/>
</dbReference>
<feature type="non-terminal residue" evidence="13">
    <location>
        <position position="1"/>
    </location>
</feature>
<dbReference type="GO" id="GO:0005737">
    <property type="term" value="C:cytoplasm"/>
    <property type="evidence" value="ECO:0007669"/>
    <property type="project" value="TreeGrafter"/>
</dbReference>
<dbReference type="GO" id="GO:0005856">
    <property type="term" value="C:cytoskeleton"/>
    <property type="evidence" value="ECO:0007669"/>
    <property type="project" value="UniProtKB-SubCell"/>
</dbReference>
<dbReference type="InterPro" id="IPR051092">
    <property type="entry name" value="FYVE_RhoGEF_PH"/>
</dbReference>
<evidence type="ECO:0000256" key="1">
    <source>
        <dbReference type="ARBA" id="ARBA00004245"/>
    </source>
</evidence>
<dbReference type="Gene3D" id="3.30.40.10">
    <property type="entry name" value="Zinc/RING finger domain, C3HC4 (zinc finger)"/>
    <property type="match status" value="1"/>
</dbReference>
<proteinExistence type="predicted"/>
<dbReference type="SUPFAM" id="SSF57903">
    <property type="entry name" value="FYVE/PHD zinc finger"/>
    <property type="match status" value="1"/>
</dbReference>
<feature type="domain" description="PH" evidence="10">
    <location>
        <begin position="258"/>
        <end position="360"/>
    </location>
</feature>
<dbReference type="SMART" id="SM00064">
    <property type="entry name" value="FYVE"/>
    <property type="match status" value="1"/>
</dbReference>
<feature type="compositionally biased region" description="Polar residues" evidence="9">
    <location>
        <begin position="716"/>
        <end position="730"/>
    </location>
</feature>
<organism evidence="13">
    <name type="scientific">Schistocephalus solidus</name>
    <name type="common">Tapeworm</name>
    <dbReference type="NCBI Taxonomy" id="70667"/>
    <lineage>
        <taxon>Eukaryota</taxon>
        <taxon>Metazoa</taxon>
        <taxon>Spiralia</taxon>
        <taxon>Lophotrochozoa</taxon>
        <taxon>Platyhelminthes</taxon>
        <taxon>Cestoda</taxon>
        <taxon>Eucestoda</taxon>
        <taxon>Diphyllobothriidea</taxon>
        <taxon>Diphyllobothriidae</taxon>
        <taxon>Schistocephalus</taxon>
    </lineage>
</organism>
<reference evidence="13" key="1">
    <citation type="submission" date="2016-01" db="EMBL/GenBank/DDBJ databases">
        <title>Reference transcriptome for the parasite Schistocephalus solidus: insights into the molecular evolution of parasitism.</title>
        <authorList>
            <person name="Hebert F.O."/>
            <person name="Grambauer S."/>
            <person name="Barber I."/>
            <person name="Landry C.R."/>
            <person name="Aubin-Horth N."/>
        </authorList>
    </citation>
    <scope>NUCLEOTIDE SEQUENCE</scope>
</reference>
<accession>A0A0X3Q7W8</accession>
<evidence type="ECO:0000256" key="6">
    <source>
        <dbReference type="ARBA" id="ARBA00022833"/>
    </source>
</evidence>
<evidence type="ECO:0000256" key="8">
    <source>
        <dbReference type="PROSITE-ProRule" id="PRU00091"/>
    </source>
</evidence>
<evidence type="ECO:0000256" key="4">
    <source>
        <dbReference type="ARBA" id="ARBA00022723"/>
    </source>
</evidence>
<dbReference type="Gene3D" id="2.30.29.30">
    <property type="entry name" value="Pleckstrin-homology domain (PH domain)/Phosphotyrosine-binding domain (PTB)"/>
    <property type="match status" value="1"/>
</dbReference>
<evidence type="ECO:0000313" key="13">
    <source>
        <dbReference type="EMBL" id="JAP55396.1"/>
    </source>
</evidence>
<dbReference type="InterPro" id="IPR001849">
    <property type="entry name" value="PH_domain"/>
</dbReference>
<dbReference type="EMBL" id="GEEE01007829">
    <property type="protein sequence ID" value="JAP55396.1"/>
    <property type="molecule type" value="Transcribed_RNA"/>
</dbReference>
<dbReference type="InterPro" id="IPR055251">
    <property type="entry name" value="SOS1_NGEF_PH"/>
</dbReference>
<feature type="region of interest" description="Disordered" evidence="9">
    <location>
        <begin position="680"/>
        <end position="747"/>
    </location>
</feature>
<keyword evidence="6" id="KW-0862">Zinc</keyword>
<dbReference type="InterPro" id="IPR017455">
    <property type="entry name" value="Znf_FYVE-rel"/>
</dbReference>
<dbReference type="InterPro" id="IPR000306">
    <property type="entry name" value="Znf_FYVE"/>
</dbReference>
<dbReference type="GO" id="GO:0008270">
    <property type="term" value="F:zinc ion binding"/>
    <property type="evidence" value="ECO:0007669"/>
    <property type="project" value="UniProtKB-KW"/>
</dbReference>
<keyword evidence="2" id="KW-0963">Cytoplasm</keyword>
<dbReference type="InterPro" id="IPR011011">
    <property type="entry name" value="Znf_FYVE_PHD"/>
</dbReference>
<evidence type="ECO:0000256" key="5">
    <source>
        <dbReference type="ARBA" id="ARBA00022771"/>
    </source>
</evidence>
<feature type="domain" description="FYVE-type" evidence="12">
    <location>
        <begin position="394"/>
        <end position="453"/>
    </location>
</feature>
<keyword evidence="7" id="KW-0206">Cytoskeleton</keyword>
<dbReference type="SMART" id="SM00233">
    <property type="entry name" value="PH"/>
    <property type="match status" value="2"/>
</dbReference>
<name>A0A0X3Q7W8_SCHSO</name>
<keyword evidence="5 8" id="KW-0863">Zinc-finger</keyword>
<dbReference type="PROSITE" id="PS50178">
    <property type="entry name" value="ZF_FYVE"/>
    <property type="match status" value="1"/>
</dbReference>
<dbReference type="Pfam" id="PF01363">
    <property type="entry name" value="FYVE"/>
    <property type="match status" value="1"/>
</dbReference>
<dbReference type="InterPro" id="IPR035899">
    <property type="entry name" value="DBL_dom_sf"/>
</dbReference>
<keyword evidence="3" id="KW-0344">Guanine-nucleotide releasing factor</keyword>
<dbReference type="GO" id="GO:0007010">
    <property type="term" value="P:cytoskeleton organization"/>
    <property type="evidence" value="ECO:0007669"/>
    <property type="project" value="TreeGrafter"/>
</dbReference>
<comment type="subcellular location">
    <subcellularLocation>
        <location evidence="1">Cytoplasm</location>
        <location evidence="1">Cytoskeleton</location>
    </subcellularLocation>
</comment>
<dbReference type="PROSITE" id="PS50003">
    <property type="entry name" value="PH_DOMAIN"/>
    <property type="match status" value="1"/>
</dbReference>
<protein>
    <submittedName>
        <fullName evidence="13">FYVE, RhoGEF and PH domain-containing protein 2</fullName>
    </submittedName>
</protein>
<dbReference type="Pfam" id="PF00621">
    <property type="entry name" value="RhoGEF"/>
    <property type="match status" value="1"/>
</dbReference>
<dbReference type="Gene3D" id="1.20.900.10">
    <property type="entry name" value="Dbl homology (DH) domain"/>
    <property type="match status" value="1"/>
</dbReference>
<dbReference type="PANTHER" id="PTHR12673:SF241">
    <property type="entry name" value="DH DOMAIN-CONTAINING PROTEIN"/>
    <property type="match status" value="1"/>
</dbReference>
<dbReference type="InterPro" id="IPR000219">
    <property type="entry name" value="DH_dom"/>
</dbReference>
<dbReference type="PROSITE" id="PS50010">
    <property type="entry name" value="DH_2"/>
    <property type="match status" value="1"/>
</dbReference>
<evidence type="ECO:0000259" key="10">
    <source>
        <dbReference type="PROSITE" id="PS50003"/>
    </source>
</evidence>
<dbReference type="PANTHER" id="PTHR12673">
    <property type="entry name" value="FACIOGENITAL DYSPLASIA PROTEIN"/>
    <property type="match status" value="1"/>
</dbReference>
<dbReference type="Pfam" id="PF22697">
    <property type="entry name" value="SOS1_NGEF_PH"/>
    <property type="match status" value="1"/>
</dbReference>
<evidence type="ECO:0000259" key="12">
    <source>
        <dbReference type="PROSITE" id="PS50178"/>
    </source>
</evidence>
<evidence type="ECO:0000256" key="3">
    <source>
        <dbReference type="ARBA" id="ARBA00022658"/>
    </source>
</evidence>